<dbReference type="CDD" id="cd04780">
    <property type="entry name" value="HTH_MerR-like_sg5"/>
    <property type="match status" value="1"/>
</dbReference>
<dbReference type="Pfam" id="PF13411">
    <property type="entry name" value="MerR_1"/>
    <property type="match status" value="1"/>
</dbReference>
<keyword evidence="1" id="KW-0238">DNA-binding</keyword>
<dbReference type="GO" id="GO:0003700">
    <property type="term" value="F:DNA-binding transcription factor activity"/>
    <property type="evidence" value="ECO:0007669"/>
    <property type="project" value="InterPro"/>
</dbReference>
<comment type="caution">
    <text evidence="3">The sequence shown here is derived from an EMBL/GenBank/DDBJ whole genome shotgun (WGS) entry which is preliminary data.</text>
</comment>
<dbReference type="SUPFAM" id="SSF46955">
    <property type="entry name" value="Putative DNA-binding domain"/>
    <property type="match status" value="1"/>
</dbReference>
<dbReference type="Gene3D" id="1.10.1660.10">
    <property type="match status" value="1"/>
</dbReference>
<dbReference type="PANTHER" id="PTHR30204">
    <property type="entry name" value="REDOX-CYCLING DRUG-SENSING TRANSCRIPTIONAL ACTIVATOR SOXR"/>
    <property type="match status" value="1"/>
</dbReference>
<feature type="domain" description="HTH merR-type" evidence="2">
    <location>
        <begin position="1"/>
        <end position="70"/>
    </location>
</feature>
<dbReference type="InParanoid" id="A0A263DC26"/>
<keyword evidence="4" id="KW-1185">Reference proteome</keyword>
<evidence type="ECO:0000313" key="4">
    <source>
        <dbReference type="Proteomes" id="UP000242444"/>
    </source>
</evidence>
<accession>A0A263DC26</accession>
<dbReference type="OrthoDB" id="5242095at2"/>
<sequence>MRMAELSRESGVPVPTIKYYLREGLLPAGERTGRNQARYDEAHVRRLKLVRALVDIGGMTIAGVREVLDAIDEPEPSLHHVLGVAQHGLPVLAADPDPAGRDWAIARVEEVAAEHGWELKEDDPVVAALVGVLCVLRDLGNTVLADRLPDYADAAERLAEADLGILDGLTATESIVEAAVVGTMLGDAMLAALRRIAHQQASARRFET</sequence>
<dbReference type="PROSITE" id="PS50937">
    <property type="entry name" value="HTH_MERR_2"/>
    <property type="match status" value="1"/>
</dbReference>
<dbReference type="EMBL" id="NKYE01000001">
    <property type="protein sequence ID" value="OZM75047.1"/>
    <property type="molecule type" value="Genomic_DNA"/>
</dbReference>
<gene>
    <name evidence="3" type="ORF">CFN78_02375</name>
</gene>
<proteinExistence type="predicted"/>
<organism evidence="3 4">
    <name type="scientific">Amycolatopsis antarctica</name>
    <dbReference type="NCBI Taxonomy" id="1854586"/>
    <lineage>
        <taxon>Bacteria</taxon>
        <taxon>Bacillati</taxon>
        <taxon>Actinomycetota</taxon>
        <taxon>Actinomycetes</taxon>
        <taxon>Pseudonocardiales</taxon>
        <taxon>Pseudonocardiaceae</taxon>
        <taxon>Amycolatopsis</taxon>
    </lineage>
</organism>
<reference evidence="3 4" key="1">
    <citation type="submission" date="2017-07" db="EMBL/GenBank/DDBJ databases">
        <title>Amycolatopsis antarcticus sp. nov., isolated from the surface of an Antarcticus brown macroalga.</title>
        <authorList>
            <person name="Wang J."/>
            <person name="Leiva S."/>
            <person name="Huang J."/>
            <person name="Huang Y."/>
        </authorList>
    </citation>
    <scope>NUCLEOTIDE SEQUENCE [LARGE SCALE GENOMIC DNA]</scope>
    <source>
        <strain evidence="3 4">AU-G6</strain>
    </source>
</reference>
<name>A0A263DC26_9PSEU</name>
<dbReference type="PRINTS" id="PR00040">
    <property type="entry name" value="HTHMERR"/>
</dbReference>
<dbReference type="GO" id="GO:0003677">
    <property type="term" value="F:DNA binding"/>
    <property type="evidence" value="ECO:0007669"/>
    <property type="project" value="UniProtKB-KW"/>
</dbReference>
<dbReference type="AlphaFoldDB" id="A0A263DC26"/>
<dbReference type="InterPro" id="IPR009061">
    <property type="entry name" value="DNA-bd_dom_put_sf"/>
</dbReference>
<protein>
    <submittedName>
        <fullName evidence="3">MerR family transcriptional regulator</fullName>
    </submittedName>
</protein>
<dbReference type="SMART" id="SM00422">
    <property type="entry name" value="HTH_MERR"/>
    <property type="match status" value="1"/>
</dbReference>
<dbReference type="Proteomes" id="UP000242444">
    <property type="component" value="Unassembled WGS sequence"/>
</dbReference>
<evidence type="ECO:0000256" key="1">
    <source>
        <dbReference type="ARBA" id="ARBA00023125"/>
    </source>
</evidence>
<evidence type="ECO:0000259" key="2">
    <source>
        <dbReference type="PROSITE" id="PS50937"/>
    </source>
</evidence>
<dbReference type="PANTHER" id="PTHR30204:SF98">
    <property type="entry name" value="HTH-TYPE TRANSCRIPTIONAL REGULATOR ADHR"/>
    <property type="match status" value="1"/>
</dbReference>
<dbReference type="InterPro" id="IPR047057">
    <property type="entry name" value="MerR_fam"/>
</dbReference>
<dbReference type="InterPro" id="IPR000551">
    <property type="entry name" value="MerR-type_HTH_dom"/>
</dbReference>
<evidence type="ECO:0000313" key="3">
    <source>
        <dbReference type="EMBL" id="OZM75047.1"/>
    </source>
</evidence>